<organism evidence="7 8">
    <name type="scientific">Methylocystis bryophila</name>
    <dbReference type="NCBI Taxonomy" id="655015"/>
    <lineage>
        <taxon>Bacteria</taxon>
        <taxon>Pseudomonadati</taxon>
        <taxon>Pseudomonadota</taxon>
        <taxon>Alphaproteobacteria</taxon>
        <taxon>Hyphomicrobiales</taxon>
        <taxon>Methylocystaceae</taxon>
        <taxon>Methylocystis</taxon>
    </lineage>
</organism>
<reference evidence="7 8" key="1">
    <citation type="submission" date="2017-02" db="EMBL/GenBank/DDBJ databases">
        <authorList>
            <person name="Peterson S.W."/>
        </authorList>
    </citation>
    <scope>NUCLEOTIDE SEQUENCE [LARGE SCALE GENOMIC DNA]</scope>
    <source>
        <strain evidence="7 8">S285</strain>
    </source>
</reference>
<evidence type="ECO:0000259" key="6">
    <source>
        <dbReference type="Pfam" id="PF21697"/>
    </source>
</evidence>
<feature type="domain" description="Exopolyphosphatase C-terminal" evidence="6">
    <location>
        <begin position="310"/>
        <end position="490"/>
    </location>
</feature>
<dbReference type="STRING" id="655015.B1812_13660"/>
<accession>A0A1W6MWP8</accession>
<dbReference type="Pfam" id="PF02541">
    <property type="entry name" value="Ppx-GppA"/>
    <property type="match status" value="1"/>
</dbReference>
<dbReference type="InterPro" id="IPR050273">
    <property type="entry name" value="GppA/Ppx_hydrolase"/>
</dbReference>
<dbReference type="Gene3D" id="3.30.420.150">
    <property type="entry name" value="Exopolyphosphatase. Domain 2"/>
    <property type="match status" value="1"/>
</dbReference>
<dbReference type="RefSeq" id="WP_085772072.1">
    <property type="nucleotide sequence ID" value="NZ_AP027149.1"/>
</dbReference>
<dbReference type="InterPro" id="IPR003695">
    <property type="entry name" value="Ppx_GppA_N"/>
</dbReference>
<dbReference type="Pfam" id="PF21697">
    <property type="entry name" value="Ppx_C"/>
    <property type="match status" value="1"/>
</dbReference>
<sequence length="498" mass="52977">MAEPMQGDPVAIIDIGSNSVRLVAYQALTRALTPIFNEKAMCALGKGVVVNGRLSEDGVAKALKALRRFRALCDTMRIADVTVIATAAARDAANGAEFLDGARSAIGCDIALLSGPREAELSALGVASAIHAPDGVVGDLGGGSLELIDLDGGEPCGGVSLPLGGLALMDASKRSLREASRIARKAIADASPLASLRGRSFYAVGGTWRALAKLHMRQRNYPLDVMHNYRINAYEAADLVALVERVDSEALADIASISMARRPLLAYGAVVLDEIIRCAKPKDIVISAAGVREGLLFERLSKEERRADPLLAAAREQGALLARAPVYGDELIEWTDVLMASSGLEETVEEKRLRHAACLLSDVSWRAHPDYRALQATNVVTQGGFVGVDHPGRAFLALAIVFRHEGPDSEHDCASLRTLLSTRQIIRARVLGSAMRVAYLLSASMPGVLPATPLRCARGRLILALPAPRANLASDRLLNRMKALGRLLGLEAIVETTA</sequence>
<dbReference type="InterPro" id="IPR043129">
    <property type="entry name" value="ATPase_NBD"/>
</dbReference>
<dbReference type="Gene3D" id="3.30.420.40">
    <property type="match status" value="1"/>
</dbReference>
<evidence type="ECO:0000313" key="7">
    <source>
        <dbReference type="EMBL" id="ARN81956.1"/>
    </source>
</evidence>
<feature type="domain" description="Ppx/GppA phosphatase N-terminal" evidence="5">
    <location>
        <begin position="31"/>
        <end position="302"/>
    </location>
</feature>
<comment type="catalytic activity">
    <reaction evidence="4">
        <text>[phosphate](n) + H2O = [phosphate](n-1) + phosphate + H(+)</text>
        <dbReference type="Rhea" id="RHEA:21528"/>
        <dbReference type="Rhea" id="RHEA-COMP:9859"/>
        <dbReference type="Rhea" id="RHEA-COMP:14279"/>
        <dbReference type="ChEBI" id="CHEBI:15377"/>
        <dbReference type="ChEBI" id="CHEBI:15378"/>
        <dbReference type="ChEBI" id="CHEBI:16838"/>
        <dbReference type="ChEBI" id="CHEBI:43474"/>
        <dbReference type="EC" id="3.6.1.11"/>
    </reaction>
</comment>
<comment type="similarity">
    <text evidence="1">Belongs to the GppA/Ppx family.</text>
</comment>
<evidence type="ECO:0000256" key="4">
    <source>
        <dbReference type="ARBA" id="ARBA00047607"/>
    </source>
</evidence>
<protein>
    <recommendedName>
        <fullName evidence="2">exopolyphosphatase</fullName>
        <ecNumber evidence="2">3.6.1.11</ecNumber>
    </recommendedName>
</protein>
<dbReference type="KEGG" id="mbry:B1812_13660"/>
<dbReference type="SUPFAM" id="SSF53067">
    <property type="entry name" value="Actin-like ATPase domain"/>
    <property type="match status" value="2"/>
</dbReference>
<dbReference type="GO" id="GO:0004309">
    <property type="term" value="F:exopolyphosphatase activity"/>
    <property type="evidence" value="ECO:0007669"/>
    <property type="project" value="UniProtKB-EC"/>
</dbReference>
<evidence type="ECO:0000256" key="3">
    <source>
        <dbReference type="ARBA" id="ARBA00022801"/>
    </source>
</evidence>
<dbReference type="InterPro" id="IPR022371">
    <property type="entry name" value="Exopolyphosphatase"/>
</dbReference>
<dbReference type="EC" id="3.6.1.11" evidence="2"/>
<dbReference type="PANTHER" id="PTHR30005:SF0">
    <property type="entry name" value="RETROGRADE REGULATION PROTEIN 2"/>
    <property type="match status" value="1"/>
</dbReference>
<name>A0A1W6MWP8_9HYPH</name>
<evidence type="ECO:0000256" key="1">
    <source>
        <dbReference type="ARBA" id="ARBA00007125"/>
    </source>
</evidence>
<dbReference type="GO" id="GO:0006793">
    <property type="term" value="P:phosphorus metabolic process"/>
    <property type="evidence" value="ECO:0007669"/>
    <property type="project" value="InterPro"/>
</dbReference>
<proteinExistence type="inferred from homology"/>
<dbReference type="Proteomes" id="UP000193978">
    <property type="component" value="Chromosome"/>
</dbReference>
<dbReference type="OrthoDB" id="3698573at2"/>
<dbReference type="NCBIfam" id="TIGR03706">
    <property type="entry name" value="exo_poly_only"/>
    <property type="match status" value="1"/>
</dbReference>
<gene>
    <name evidence="7" type="ORF">B1812_13660</name>
</gene>
<dbReference type="SUPFAM" id="SSF109604">
    <property type="entry name" value="HD-domain/PDEase-like"/>
    <property type="match status" value="1"/>
</dbReference>
<dbReference type="AlphaFoldDB" id="A0A1W6MWP8"/>
<evidence type="ECO:0000256" key="2">
    <source>
        <dbReference type="ARBA" id="ARBA00012451"/>
    </source>
</evidence>
<evidence type="ECO:0000313" key="8">
    <source>
        <dbReference type="Proteomes" id="UP000193978"/>
    </source>
</evidence>
<dbReference type="CDD" id="cd24052">
    <property type="entry name" value="ASKHA_NBD_HpPPX-GppA-like"/>
    <property type="match status" value="1"/>
</dbReference>
<dbReference type="Gene3D" id="1.10.3210.10">
    <property type="entry name" value="Hypothetical protein af1432"/>
    <property type="match status" value="1"/>
</dbReference>
<dbReference type="EMBL" id="CP019948">
    <property type="protein sequence ID" value="ARN81956.1"/>
    <property type="molecule type" value="Genomic_DNA"/>
</dbReference>
<keyword evidence="3" id="KW-0378">Hydrolase</keyword>
<dbReference type="PANTHER" id="PTHR30005">
    <property type="entry name" value="EXOPOLYPHOSPHATASE"/>
    <property type="match status" value="1"/>
</dbReference>
<dbReference type="InterPro" id="IPR048951">
    <property type="entry name" value="Ppx_C"/>
</dbReference>
<keyword evidence="8" id="KW-1185">Reference proteome</keyword>
<evidence type="ECO:0000259" key="5">
    <source>
        <dbReference type="Pfam" id="PF02541"/>
    </source>
</evidence>